<accession>A0A2K9ND87</accession>
<keyword evidence="2" id="KW-1185">Reference proteome</keyword>
<dbReference type="Proteomes" id="UP000234752">
    <property type="component" value="Chromosome eg_1"/>
</dbReference>
<proteinExistence type="predicted"/>
<sequence length="194" mass="20569">MTDLRDGSPDGFDRLTGTETVIFGRETVFGSFLSTDRADGPQAAPAAMGLTVAVAASTAGTGWLVDQAFYLEQNADVAAAVQAGQFVNAQAHWETYGQFEGRAPNALFNAGYYLSTNADLKAAFGADASAALTHWLTYGLREGRDASPLFDSEAYLAANQDVAAANMPAVEHYMLYGYVEGRAALADMAWFGLV</sequence>
<organism evidence="1 2">
    <name type="scientific">Niveispirillum cyanobacteriorum</name>
    <dbReference type="NCBI Taxonomy" id="1612173"/>
    <lineage>
        <taxon>Bacteria</taxon>
        <taxon>Pseudomonadati</taxon>
        <taxon>Pseudomonadota</taxon>
        <taxon>Alphaproteobacteria</taxon>
        <taxon>Rhodospirillales</taxon>
        <taxon>Azospirillaceae</taxon>
        <taxon>Niveispirillum</taxon>
    </lineage>
</organism>
<protein>
    <submittedName>
        <fullName evidence="1">Uncharacterized protein</fullName>
    </submittedName>
</protein>
<evidence type="ECO:0000313" key="1">
    <source>
        <dbReference type="EMBL" id="AUN30952.1"/>
    </source>
</evidence>
<reference evidence="1 2" key="1">
    <citation type="submission" date="2017-12" db="EMBL/GenBank/DDBJ databases">
        <title>Genomes of bacteria within cyanobacterial aggregates.</title>
        <authorList>
            <person name="Cai H."/>
        </authorList>
    </citation>
    <scope>NUCLEOTIDE SEQUENCE [LARGE SCALE GENOMIC DNA]</scope>
    <source>
        <strain evidence="1 2">TH16</strain>
    </source>
</reference>
<dbReference type="AlphaFoldDB" id="A0A2K9ND87"/>
<name>A0A2K9ND87_9PROT</name>
<dbReference type="EMBL" id="CP025611">
    <property type="protein sequence ID" value="AUN30952.1"/>
    <property type="molecule type" value="Genomic_DNA"/>
</dbReference>
<evidence type="ECO:0000313" key="2">
    <source>
        <dbReference type="Proteomes" id="UP000234752"/>
    </source>
</evidence>
<dbReference type="KEGG" id="ncb:C0V82_12390"/>
<gene>
    <name evidence="1" type="ORF">C0V82_12390</name>
</gene>